<comment type="caution">
    <text evidence="1">The sequence shown here is derived from an EMBL/GenBank/DDBJ whole genome shotgun (WGS) entry which is preliminary data.</text>
</comment>
<dbReference type="InterPro" id="IPR025631">
    <property type="entry name" value="Porin_10"/>
</dbReference>
<name>A0ABX1W3K6_9SPHI</name>
<proteinExistence type="predicted"/>
<keyword evidence="2" id="KW-1185">Reference proteome</keyword>
<accession>A0ABX1W3K6</accession>
<gene>
    <name evidence="1" type="ORF">HK413_12710</name>
</gene>
<dbReference type="Pfam" id="PF14121">
    <property type="entry name" value="Porin_10"/>
    <property type="match status" value="1"/>
</dbReference>
<evidence type="ECO:0000313" key="2">
    <source>
        <dbReference type="Proteomes" id="UP000566071"/>
    </source>
</evidence>
<dbReference type="Proteomes" id="UP000566071">
    <property type="component" value="Unassembled WGS sequence"/>
</dbReference>
<sequence length="75" mass="8776">MICRGLGQFYNGKDITFSSYPIGTVFLKGTIKQTNLFVEYDYANRGVFSNGYYTVNRYPQQDRALKFGVSWMFYQ</sequence>
<evidence type="ECO:0000313" key="1">
    <source>
        <dbReference type="EMBL" id="NNU34705.1"/>
    </source>
</evidence>
<protein>
    <recommendedName>
        <fullName evidence="3">Porin</fullName>
    </recommendedName>
</protein>
<reference evidence="1 2" key="1">
    <citation type="submission" date="2020-05" db="EMBL/GenBank/DDBJ databases">
        <authorList>
            <person name="Khan S.A."/>
            <person name="Jeon C.O."/>
            <person name="Chun B.H."/>
        </authorList>
    </citation>
    <scope>NUCLEOTIDE SEQUENCE [LARGE SCALE GENOMIC DNA]</scope>
    <source>
        <strain evidence="1 2">S1162</strain>
    </source>
</reference>
<evidence type="ECO:0008006" key="3">
    <source>
        <dbReference type="Google" id="ProtNLM"/>
    </source>
</evidence>
<organism evidence="1 2">
    <name type="scientific">Mucilaginibacter humi</name>
    <dbReference type="NCBI Taxonomy" id="2732510"/>
    <lineage>
        <taxon>Bacteria</taxon>
        <taxon>Pseudomonadati</taxon>
        <taxon>Bacteroidota</taxon>
        <taxon>Sphingobacteriia</taxon>
        <taxon>Sphingobacteriales</taxon>
        <taxon>Sphingobacteriaceae</taxon>
        <taxon>Mucilaginibacter</taxon>
    </lineage>
</organism>
<dbReference type="EMBL" id="JABFCR010000064">
    <property type="protein sequence ID" value="NNU34705.1"/>
    <property type="molecule type" value="Genomic_DNA"/>
</dbReference>